<evidence type="ECO:0000256" key="4">
    <source>
        <dbReference type="ARBA" id="ARBA00022729"/>
    </source>
</evidence>
<evidence type="ECO:0000256" key="2">
    <source>
        <dbReference type="ARBA" id="ARBA00006648"/>
    </source>
</evidence>
<dbReference type="Gene3D" id="1.20.120.1100">
    <property type="match status" value="1"/>
</dbReference>
<name>A0A0N5BSJ6_STREA</name>
<dbReference type="GO" id="GO:0005576">
    <property type="term" value="C:extracellular region"/>
    <property type="evidence" value="ECO:0007669"/>
    <property type="project" value="UniProtKB-SubCell"/>
</dbReference>
<evidence type="ECO:0000313" key="7">
    <source>
        <dbReference type="Proteomes" id="UP000046392"/>
    </source>
</evidence>
<evidence type="ECO:0000256" key="5">
    <source>
        <dbReference type="ARBA" id="ARBA00023054"/>
    </source>
</evidence>
<keyword evidence="4" id="KW-0732">Signal</keyword>
<keyword evidence="3" id="KW-0964">Secreted</keyword>
<dbReference type="InterPro" id="IPR008632">
    <property type="entry name" value="Gp-FAR-1"/>
</dbReference>
<evidence type="ECO:0000256" key="3">
    <source>
        <dbReference type="ARBA" id="ARBA00022525"/>
    </source>
</evidence>
<keyword evidence="6" id="KW-0446">Lipid-binding</keyword>
<organism evidence="7 8">
    <name type="scientific">Strongyloides papillosus</name>
    <name type="common">Intestinal threadworm</name>
    <dbReference type="NCBI Taxonomy" id="174720"/>
    <lineage>
        <taxon>Eukaryota</taxon>
        <taxon>Metazoa</taxon>
        <taxon>Ecdysozoa</taxon>
        <taxon>Nematoda</taxon>
        <taxon>Chromadorea</taxon>
        <taxon>Rhabditida</taxon>
        <taxon>Tylenchina</taxon>
        <taxon>Panagrolaimomorpha</taxon>
        <taxon>Strongyloidoidea</taxon>
        <taxon>Strongyloididae</taxon>
        <taxon>Strongyloides</taxon>
    </lineage>
</organism>
<accession>A0A0N5BSJ6</accession>
<evidence type="ECO:0000256" key="6">
    <source>
        <dbReference type="ARBA" id="ARBA00023121"/>
    </source>
</evidence>
<dbReference type="Proteomes" id="UP000046392">
    <property type="component" value="Unplaced"/>
</dbReference>
<protein>
    <submittedName>
        <fullName evidence="8">Fatty-acid and retinol-binding protein 1</fullName>
    </submittedName>
</protein>
<dbReference type="WBParaSite" id="SPAL_0000883800.1">
    <property type="protein sequence ID" value="SPAL_0000883800.1"/>
    <property type="gene ID" value="SPAL_0000883800"/>
</dbReference>
<evidence type="ECO:0000256" key="1">
    <source>
        <dbReference type="ARBA" id="ARBA00004613"/>
    </source>
</evidence>
<keyword evidence="5" id="KW-0175">Coiled coil</keyword>
<dbReference type="Pfam" id="PF05823">
    <property type="entry name" value="Gp-FAR-1"/>
    <property type="match status" value="1"/>
</dbReference>
<sequence length="184" mass="22038">MIPLNSIVSIKIEDEEMKNMLLSLLPEELIEFYESLTAREKKLLDGMYGSREKYIQDRETNRIFEMVYPKLLQKIVNIYSIMREKIEKLPNEPRAFFYEMMKISKEMGLGESGNYDSIKDFVQLFSVKFHKLSLSAKEELVTEYPLMKILSNKEYYDKMINEWLKEEGNLLKFKRILRFLFLIS</sequence>
<reference evidence="8" key="1">
    <citation type="submission" date="2017-02" db="UniProtKB">
        <authorList>
            <consortium name="WormBaseParasite"/>
        </authorList>
    </citation>
    <scope>IDENTIFICATION</scope>
</reference>
<proteinExistence type="inferred from homology"/>
<comment type="subcellular location">
    <subcellularLocation>
        <location evidence="1">Secreted</location>
    </subcellularLocation>
</comment>
<dbReference type="AlphaFoldDB" id="A0A0N5BSJ6"/>
<keyword evidence="7" id="KW-1185">Reference proteome</keyword>
<dbReference type="GO" id="GO:0008289">
    <property type="term" value="F:lipid binding"/>
    <property type="evidence" value="ECO:0007669"/>
    <property type="project" value="UniProtKB-KW"/>
</dbReference>
<evidence type="ECO:0000313" key="8">
    <source>
        <dbReference type="WBParaSite" id="SPAL_0000883800.1"/>
    </source>
</evidence>
<comment type="similarity">
    <text evidence="2">Belongs to the fatty-acid and retinol-binding protein (FARBP) family.</text>
</comment>